<dbReference type="RefSeq" id="WP_382344202.1">
    <property type="nucleotide sequence ID" value="NZ_JBHSAB010000028.1"/>
</dbReference>
<evidence type="ECO:0000313" key="3">
    <source>
        <dbReference type="Proteomes" id="UP001595758"/>
    </source>
</evidence>
<dbReference type="EMBL" id="JBHSAB010000028">
    <property type="protein sequence ID" value="MFC3909702.1"/>
    <property type="molecule type" value="Genomic_DNA"/>
</dbReference>
<evidence type="ECO:0000313" key="2">
    <source>
        <dbReference type="EMBL" id="MFC3909702.1"/>
    </source>
</evidence>
<dbReference type="SUPFAM" id="SSF56954">
    <property type="entry name" value="Outer membrane efflux proteins (OEP)"/>
    <property type="match status" value="1"/>
</dbReference>
<reference evidence="3" key="1">
    <citation type="journal article" date="2019" name="Int. J. Syst. Evol. Microbiol.">
        <title>The Global Catalogue of Microorganisms (GCM) 10K type strain sequencing project: providing services to taxonomists for standard genome sequencing and annotation.</title>
        <authorList>
            <consortium name="The Broad Institute Genomics Platform"/>
            <consortium name="The Broad Institute Genome Sequencing Center for Infectious Disease"/>
            <person name="Wu L."/>
            <person name="Ma J."/>
        </authorList>
    </citation>
    <scope>NUCLEOTIDE SEQUENCE [LARGE SCALE GENOMIC DNA]</scope>
    <source>
        <strain evidence="3">CCUG 59858</strain>
    </source>
</reference>
<dbReference type="InterPro" id="IPR003423">
    <property type="entry name" value="OMP_efflux"/>
</dbReference>
<keyword evidence="3" id="KW-1185">Reference proteome</keyword>
<name>A0ABV8CHW1_9GAMM</name>
<accession>A0ABV8CHW1</accession>
<sequence>MRLGVLSLLVASVIWPISVAASLFTFQQAIIIAWKNNPDLQAAIDKSNVQKGKVLQSGLYPNPFFLLQGEDFGGSGVYKSYESAETTFSITQPIPLGNRLHYLKNAAYADYLTAIAAINVKKSAIYRDVGSAYIDTYYAGQWYAVTQKLTRLHKNLVAEIKRRLQAGAGAQLDLKLAEIRLGEAVLNQRRALVDLKVAKAALTRVLGSAIPAHSEFSDKGLRHRSWPWKVIKKQMDQSPALIGKRLQLEAQRKRIIAVKKAVWPDLMLQAGARHFSDDGSNAAVMSVGAEMPVFDRNQGKIAAGYAQYNQICYELKSLRLQLEHNLYQLAVNAENSAYEAEQVTKVLLPHAREAIDYAQKGYKLGRYSYFELSAAMNAVFEEEKHYQQAHAQLHKAYIQIAGILGRDDAAK</sequence>
<organism evidence="2 3">
    <name type="scientific">Legionella dresdenensis</name>
    <dbReference type="NCBI Taxonomy" id="450200"/>
    <lineage>
        <taxon>Bacteria</taxon>
        <taxon>Pseudomonadati</taxon>
        <taxon>Pseudomonadota</taxon>
        <taxon>Gammaproteobacteria</taxon>
        <taxon>Legionellales</taxon>
        <taxon>Legionellaceae</taxon>
        <taxon>Legionella</taxon>
    </lineage>
</organism>
<evidence type="ECO:0000256" key="1">
    <source>
        <dbReference type="ARBA" id="ARBA00007613"/>
    </source>
</evidence>
<comment type="caution">
    <text evidence="2">The sequence shown here is derived from an EMBL/GenBank/DDBJ whole genome shotgun (WGS) entry which is preliminary data.</text>
</comment>
<gene>
    <name evidence="2" type="ORF">ACFORL_11540</name>
</gene>
<dbReference type="PANTHER" id="PTHR30203">
    <property type="entry name" value="OUTER MEMBRANE CATION EFFLUX PROTEIN"/>
    <property type="match status" value="1"/>
</dbReference>
<dbReference type="PANTHER" id="PTHR30203:SF24">
    <property type="entry name" value="BLR4935 PROTEIN"/>
    <property type="match status" value="1"/>
</dbReference>
<proteinExistence type="inferred from homology"/>
<dbReference type="Gene3D" id="1.20.1600.10">
    <property type="entry name" value="Outer membrane efflux proteins (OEP)"/>
    <property type="match status" value="1"/>
</dbReference>
<dbReference type="Proteomes" id="UP001595758">
    <property type="component" value="Unassembled WGS sequence"/>
</dbReference>
<dbReference type="InterPro" id="IPR010131">
    <property type="entry name" value="MdtP/NodT-like"/>
</dbReference>
<comment type="similarity">
    <text evidence="1">Belongs to the outer membrane factor (OMF) (TC 1.B.17) family.</text>
</comment>
<dbReference type="Pfam" id="PF02321">
    <property type="entry name" value="OEP"/>
    <property type="match status" value="2"/>
</dbReference>
<protein>
    <submittedName>
        <fullName evidence="2">TolC family protein</fullName>
    </submittedName>
</protein>